<sequence length="912" mass="100403">MTEDFISVVPTVSQLLEVPKDVKCSFEGCSKTFSNKGNLHMHLIKSHGEIKNDRDASIYQGCKGTGPSVRYHCPVEPCMYNKGAKKYWATLQLVRQHFKRVHAERKFACSKCSSKFSCEYDLNRHLSVCGVMYSCGSCPVKYTTKEALLMHCKRGEHEYPAEYQRQKKEEGPKKRPQRQKSDKSSPPVVTITPILLITTAMLPGAQEVHEPVLSSTSLSQNCNQSVAVGKYKTISPKVQVSEPTRSVQNIFVENVAHRNDVVIQTDIYGVDALSLSTSIPATHTVQGRLSPGPLEVKTGYQLSPGSASGSRSPSRRTQQRKSPGSYYNPGSPRRKKMKSSTGMQTSVSLTKKKGAHTVNSTQTPGDFILQAAMKTADIKIQKKTVASQVTPRKAHRKMKSSQIQTFISGFRPQLVDSSSQVQQKNILSEIMSQNMAEQETMTERPMSISTQTMQSFLEDHLNRNSSGVVNEMTNDFNVILTDLEMKGIVKESSRDNNIVAIYTEDLNSCVEFRAPTISCKKALTKQAVEFASNPEKVSGTSLSTQTYADNVLLLSSTLQKINPTSDMDAQTMSASDFDLLLQSEGLLFDQNPQGPTFKESLSFSHSIGISNYKDSSTTVSPSNRGILSVETNMADMDTQTGMDFNIFRDLEPIDSNTQTTGIEDMDFLDLVMSNMETQTLSDSDLINLGLLDGTCNLSAFSTHSMAVGTSDFDTSDDIFSSLEDGFGMSELDTATTHNMGIGTSDFELPYEFDCGSGVGHKQGTTRETLSAQKLDIGPFEGNTKGFTFQEDTTVCDENAANGDNLLLQICNLSPEDDTTNKSMVNIIEQGSSIKHKTVSASRVQHNHQASDHLNKPHEHSVDLNKVRSASIAVFGSSEMQTQVDFGDAGFCTTNIETQTTFDDLQEFCEKIL</sequence>
<dbReference type="Proteomes" id="UP000828390">
    <property type="component" value="Unassembled WGS sequence"/>
</dbReference>
<dbReference type="EMBL" id="JAIWYP010000009">
    <property type="protein sequence ID" value="KAH3778995.1"/>
    <property type="molecule type" value="Genomic_DNA"/>
</dbReference>
<keyword evidence="1" id="KW-0479">Metal-binding</keyword>
<dbReference type="GO" id="GO:0005634">
    <property type="term" value="C:nucleus"/>
    <property type="evidence" value="ECO:0007669"/>
    <property type="project" value="TreeGrafter"/>
</dbReference>
<organism evidence="4 5">
    <name type="scientific">Dreissena polymorpha</name>
    <name type="common">Zebra mussel</name>
    <name type="synonym">Mytilus polymorpha</name>
    <dbReference type="NCBI Taxonomy" id="45954"/>
    <lineage>
        <taxon>Eukaryota</taxon>
        <taxon>Metazoa</taxon>
        <taxon>Spiralia</taxon>
        <taxon>Lophotrochozoa</taxon>
        <taxon>Mollusca</taxon>
        <taxon>Bivalvia</taxon>
        <taxon>Autobranchia</taxon>
        <taxon>Heteroconchia</taxon>
        <taxon>Euheterodonta</taxon>
        <taxon>Imparidentia</taxon>
        <taxon>Neoheterodontei</taxon>
        <taxon>Myida</taxon>
        <taxon>Dreissenoidea</taxon>
        <taxon>Dreissenidae</taxon>
        <taxon>Dreissena</taxon>
    </lineage>
</organism>
<dbReference type="PANTHER" id="PTHR46664:SF1">
    <property type="entry name" value="ATM INTERACTOR"/>
    <property type="match status" value="1"/>
</dbReference>
<keyword evidence="1" id="KW-0863">Zinc-finger</keyword>
<evidence type="ECO:0000313" key="4">
    <source>
        <dbReference type="EMBL" id="KAH3778995.1"/>
    </source>
</evidence>
<feature type="region of interest" description="Disordered" evidence="2">
    <location>
        <begin position="283"/>
        <end position="361"/>
    </location>
</feature>
<feature type="domain" description="C2H2-type" evidence="3">
    <location>
        <begin position="22"/>
        <end position="52"/>
    </location>
</feature>
<dbReference type="GO" id="GO:0000976">
    <property type="term" value="F:transcription cis-regulatory region binding"/>
    <property type="evidence" value="ECO:0007669"/>
    <property type="project" value="InterPro"/>
</dbReference>
<evidence type="ECO:0000259" key="3">
    <source>
        <dbReference type="PROSITE" id="PS50157"/>
    </source>
</evidence>
<dbReference type="GO" id="GO:0008270">
    <property type="term" value="F:zinc ion binding"/>
    <property type="evidence" value="ECO:0007669"/>
    <property type="project" value="UniProtKB-KW"/>
</dbReference>
<keyword evidence="1" id="KW-0862">Zinc</keyword>
<feature type="region of interest" description="Disordered" evidence="2">
    <location>
        <begin position="160"/>
        <end position="187"/>
    </location>
</feature>
<proteinExistence type="predicted"/>
<accession>A0A9D4EJ30</accession>
<feature type="compositionally biased region" description="Low complexity" evidence="2">
    <location>
        <begin position="303"/>
        <end position="312"/>
    </location>
</feature>
<dbReference type="PANTHER" id="PTHR46664">
    <property type="entry name" value="ATM INTERACTOR"/>
    <property type="match status" value="1"/>
</dbReference>
<dbReference type="PROSITE" id="PS00028">
    <property type="entry name" value="ZINC_FINGER_C2H2_1"/>
    <property type="match status" value="1"/>
</dbReference>
<dbReference type="PROSITE" id="PS50157">
    <property type="entry name" value="ZINC_FINGER_C2H2_2"/>
    <property type="match status" value="1"/>
</dbReference>
<dbReference type="SMART" id="SM00355">
    <property type="entry name" value="ZnF_C2H2"/>
    <property type="match status" value="3"/>
</dbReference>
<dbReference type="Gene3D" id="3.30.160.60">
    <property type="entry name" value="Classic Zinc Finger"/>
    <property type="match status" value="1"/>
</dbReference>
<dbReference type="AlphaFoldDB" id="A0A9D4EJ30"/>
<dbReference type="InterPro" id="IPR013087">
    <property type="entry name" value="Znf_C2H2_type"/>
</dbReference>
<evidence type="ECO:0000313" key="5">
    <source>
        <dbReference type="Proteomes" id="UP000828390"/>
    </source>
</evidence>
<comment type="caution">
    <text evidence="4">The sequence shown here is derived from an EMBL/GenBank/DDBJ whole genome shotgun (WGS) entry which is preliminary data.</text>
</comment>
<evidence type="ECO:0000256" key="2">
    <source>
        <dbReference type="SAM" id="MobiDB-lite"/>
    </source>
</evidence>
<dbReference type="GO" id="GO:0045944">
    <property type="term" value="P:positive regulation of transcription by RNA polymerase II"/>
    <property type="evidence" value="ECO:0007669"/>
    <property type="project" value="InterPro"/>
</dbReference>
<name>A0A9D4EJ30_DREPO</name>
<reference evidence="4" key="1">
    <citation type="journal article" date="2019" name="bioRxiv">
        <title>The Genome of the Zebra Mussel, Dreissena polymorpha: A Resource for Invasive Species Research.</title>
        <authorList>
            <person name="McCartney M.A."/>
            <person name="Auch B."/>
            <person name="Kono T."/>
            <person name="Mallez S."/>
            <person name="Zhang Y."/>
            <person name="Obille A."/>
            <person name="Becker A."/>
            <person name="Abrahante J.E."/>
            <person name="Garbe J."/>
            <person name="Badalamenti J.P."/>
            <person name="Herman A."/>
            <person name="Mangelson H."/>
            <person name="Liachko I."/>
            <person name="Sullivan S."/>
            <person name="Sone E.D."/>
            <person name="Koren S."/>
            <person name="Silverstein K.A.T."/>
            <person name="Beckman K.B."/>
            <person name="Gohl D.M."/>
        </authorList>
    </citation>
    <scope>NUCLEOTIDE SEQUENCE</scope>
    <source>
        <strain evidence="4">Duluth1</strain>
        <tissue evidence="4">Whole animal</tissue>
    </source>
</reference>
<feature type="compositionally biased region" description="Polar residues" evidence="2">
    <location>
        <begin position="339"/>
        <end position="349"/>
    </location>
</feature>
<gene>
    <name evidence="4" type="ORF">DPMN_180474</name>
</gene>
<evidence type="ECO:0000256" key="1">
    <source>
        <dbReference type="PROSITE-ProRule" id="PRU00042"/>
    </source>
</evidence>
<dbReference type="GO" id="GO:0000981">
    <property type="term" value="F:DNA-binding transcription factor activity, RNA polymerase II-specific"/>
    <property type="evidence" value="ECO:0007669"/>
    <property type="project" value="TreeGrafter"/>
</dbReference>
<reference evidence="4" key="2">
    <citation type="submission" date="2020-11" db="EMBL/GenBank/DDBJ databases">
        <authorList>
            <person name="McCartney M.A."/>
            <person name="Auch B."/>
            <person name="Kono T."/>
            <person name="Mallez S."/>
            <person name="Becker A."/>
            <person name="Gohl D.M."/>
            <person name="Silverstein K.A.T."/>
            <person name="Koren S."/>
            <person name="Bechman K.B."/>
            <person name="Herman A."/>
            <person name="Abrahante J.E."/>
            <person name="Garbe J."/>
        </authorList>
    </citation>
    <scope>NUCLEOTIDE SEQUENCE</scope>
    <source>
        <strain evidence="4">Duluth1</strain>
        <tissue evidence="4">Whole animal</tissue>
    </source>
</reference>
<protein>
    <recommendedName>
        <fullName evidence="3">C2H2-type domain-containing protein</fullName>
    </recommendedName>
</protein>
<dbReference type="InterPro" id="IPR055303">
    <property type="entry name" value="ATMIN"/>
</dbReference>
<feature type="compositionally biased region" description="Basic and acidic residues" evidence="2">
    <location>
        <begin position="160"/>
        <end position="183"/>
    </location>
</feature>
<keyword evidence="5" id="KW-1185">Reference proteome</keyword>